<dbReference type="SUPFAM" id="SSF52025">
    <property type="entry name" value="PA domain"/>
    <property type="match status" value="1"/>
</dbReference>
<evidence type="ECO:0000256" key="4">
    <source>
        <dbReference type="ARBA" id="ARBA00004613"/>
    </source>
</evidence>
<evidence type="ECO:0000256" key="3">
    <source>
        <dbReference type="ARBA" id="ARBA00004555"/>
    </source>
</evidence>
<dbReference type="GO" id="GO:0004180">
    <property type="term" value="F:carboxypeptidase activity"/>
    <property type="evidence" value="ECO:0007669"/>
    <property type="project" value="UniProtKB-KW"/>
</dbReference>
<evidence type="ECO:0000256" key="10">
    <source>
        <dbReference type="ARBA" id="ARBA00022729"/>
    </source>
</evidence>
<dbReference type="GO" id="GO:0005576">
    <property type="term" value="C:extracellular region"/>
    <property type="evidence" value="ECO:0007669"/>
    <property type="project" value="UniProtKB-SubCell"/>
</dbReference>
<accession>A0A5A7MRU1</accession>
<dbReference type="GO" id="GO:0070573">
    <property type="term" value="F:metallodipeptidase activity"/>
    <property type="evidence" value="ECO:0007669"/>
    <property type="project" value="InterPro"/>
</dbReference>
<evidence type="ECO:0000256" key="14">
    <source>
        <dbReference type="ARBA" id="ARBA00023034"/>
    </source>
</evidence>
<keyword evidence="8" id="KW-0645">Protease</keyword>
<evidence type="ECO:0000256" key="12">
    <source>
        <dbReference type="ARBA" id="ARBA00022824"/>
    </source>
</evidence>
<dbReference type="PANTHER" id="PTHR12053">
    <property type="entry name" value="PROTEASE FAMILY M28 PLASMA GLUTAMATE CARBOXYPEPTIDASE-RELATED"/>
    <property type="match status" value="1"/>
</dbReference>
<comment type="subcellular location">
    <subcellularLocation>
        <location evidence="1">Endoplasmic reticulum</location>
    </subcellularLocation>
    <subcellularLocation>
        <location evidence="3">Golgi apparatus</location>
    </subcellularLocation>
    <subcellularLocation>
        <location evidence="2">Lysosome</location>
    </subcellularLocation>
    <subcellularLocation>
        <location evidence="4">Secreted</location>
    </subcellularLocation>
</comment>
<feature type="signal peptide" evidence="21">
    <location>
        <begin position="1"/>
        <end position="23"/>
    </location>
</feature>
<dbReference type="EMBL" id="BKCL01000008">
    <property type="protein sequence ID" value="GEQ98667.1"/>
    <property type="molecule type" value="Genomic_DNA"/>
</dbReference>
<keyword evidence="18" id="KW-0458">Lysosome</keyword>
<evidence type="ECO:0000256" key="11">
    <source>
        <dbReference type="ARBA" id="ARBA00022801"/>
    </source>
</evidence>
<gene>
    <name evidence="23" type="ORF">JCM17844_23040</name>
</gene>
<evidence type="ECO:0000256" key="7">
    <source>
        <dbReference type="ARBA" id="ARBA00022645"/>
    </source>
</evidence>
<keyword evidence="10 21" id="KW-0732">Signal</keyword>
<keyword evidence="16" id="KW-0865">Zymogen</keyword>
<evidence type="ECO:0000256" key="20">
    <source>
        <dbReference type="ARBA" id="ARBA00033328"/>
    </source>
</evidence>
<name>A0A5A7MRU1_9PROT</name>
<evidence type="ECO:0000313" key="23">
    <source>
        <dbReference type="EMBL" id="GEQ98667.1"/>
    </source>
</evidence>
<comment type="caution">
    <text evidence="23">The sequence shown here is derived from an EMBL/GenBank/DDBJ whole genome shotgun (WGS) entry which is preliminary data.</text>
</comment>
<evidence type="ECO:0000256" key="1">
    <source>
        <dbReference type="ARBA" id="ARBA00004240"/>
    </source>
</evidence>
<evidence type="ECO:0000256" key="19">
    <source>
        <dbReference type="ARBA" id="ARBA00025833"/>
    </source>
</evidence>
<comment type="subunit">
    <text evidence="19">Homodimer. The monomeric form is inactive while the homodimer is active.</text>
</comment>
<dbReference type="PANTHER" id="PTHR12053:SF3">
    <property type="entry name" value="CARBOXYPEPTIDASE Q"/>
    <property type="match status" value="1"/>
</dbReference>
<evidence type="ECO:0000256" key="5">
    <source>
        <dbReference type="ARBA" id="ARBA00014116"/>
    </source>
</evidence>
<feature type="chain" id="PRO_5022816371" description="Carboxypeptidase Q" evidence="21">
    <location>
        <begin position="24"/>
        <end position="479"/>
    </location>
</feature>
<evidence type="ECO:0000256" key="8">
    <source>
        <dbReference type="ARBA" id="ARBA00022670"/>
    </source>
</evidence>
<dbReference type="Pfam" id="PF04389">
    <property type="entry name" value="Peptidase_M28"/>
    <property type="match status" value="1"/>
</dbReference>
<keyword evidence="12" id="KW-0256">Endoplasmic reticulum</keyword>
<keyword evidence="13" id="KW-0862">Zinc</keyword>
<dbReference type="InterPro" id="IPR007484">
    <property type="entry name" value="Peptidase_M28"/>
</dbReference>
<dbReference type="GO" id="GO:0046872">
    <property type="term" value="F:metal ion binding"/>
    <property type="evidence" value="ECO:0007669"/>
    <property type="project" value="UniProtKB-KW"/>
</dbReference>
<organism evidence="23 24">
    <name type="scientific">Iodidimonas gelatinilytica</name>
    <dbReference type="NCBI Taxonomy" id="1236966"/>
    <lineage>
        <taxon>Bacteria</taxon>
        <taxon>Pseudomonadati</taxon>
        <taxon>Pseudomonadota</taxon>
        <taxon>Alphaproteobacteria</taxon>
        <taxon>Iodidimonadales</taxon>
        <taxon>Iodidimonadaceae</taxon>
        <taxon>Iodidimonas</taxon>
    </lineage>
</organism>
<dbReference type="InterPro" id="IPR039866">
    <property type="entry name" value="CPQ"/>
</dbReference>
<protein>
    <recommendedName>
        <fullName evidence="5">Carboxypeptidase Q</fullName>
    </recommendedName>
    <alternativeName>
        <fullName evidence="20">Plasma glutamate carboxypeptidase</fullName>
    </alternativeName>
</protein>
<evidence type="ECO:0000256" key="13">
    <source>
        <dbReference type="ARBA" id="ARBA00022833"/>
    </source>
</evidence>
<keyword evidence="6" id="KW-0964">Secreted</keyword>
<evidence type="ECO:0000259" key="22">
    <source>
        <dbReference type="Pfam" id="PF04389"/>
    </source>
</evidence>
<evidence type="ECO:0000313" key="24">
    <source>
        <dbReference type="Proteomes" id="UP000322084"/>
    </source>
</evidence>
<sequence>MKRMILGACLVLSTAIATTPTGAQTSSVATLDPALVEQAAKLRAKGLSDQQGYKLIEGLTTEIGPRLAGSDREAAARQWALKTLKDLGFETARIEPFTMDGWARGVETARIVGEADQPLHITALGGSVATPEDGITAQVVRFTDLYELEAAPEGSLDGKIAFVDLKLYRSQDGSGYGNTNYIRGNSPSVAAQKGAVGVLIRSVGTDSHRFPHTGGTRYKDGIAKIPAAALSNPDADQLARLLERGTAQVHMTLTPKALGPVQSGNVIAEIKGTEQPEKIIVIGGHLDSWDLGTGAVDDGAGVGITMAALKLIKDSGFAPKRTIRLVLWGAEEVGLLGARAYAEAHKDELADHVIAAESDFGAGRVWDFRTRVGEEDLPFTNAIHRQLRPLGIGRGANDSGGGPDVIPLRMAGVPVAALYQDGTDYFDLHHTANDTFDKIDLADIQQNIAAYAVFAWLTANLDVEFRPQADAPEQAGTQN</sequence>
<dbReference type="Gene3D" id="3.50.30.30">
    <property type="match status" value="1"/>
</dbReference>
<reference evidence="23 24" key="1">
    <citation type="submission" date="2019-09" db="EMBL/GenBank/DDBJ databases">
        <title>NBRP : Genome information of microbial organism related human and environment.</title>
        <authorList>
            <person name="Hattori M."/>
            <person name="Oshima K."/>
            <person name="Inaba H."/>
            <person name="Suda W."/>
            <person name="Sakamoto M."/>
            <person name="Iino T."/>
            <person name="Kitahara M."/>
            <person name="Oshida Y."/>
            <person name="Iida T."/>
            <person name="Kudo T."/>
            <person name="Itoh T."/>
            <person name="Ohkuma M."/>
        </authorList>
    </citation>
    <scope>NUCLEOTIDE SEQUENCE [LARGE SCALE GENOMIC DNA]</scope>
    <source>
        <strain evidence="23 24">Hi-2</strain>
    </source>
</reference>
<keyword evidence="17" id="KW-0325">Glycoprotein</keyword>
<evidence type="ECO:0000256" key="6">
    <source>
        <dbReference type="ARBA" id="ARBA00022525"/>
    </source>
</evidence>
<evidence type="ECO:0000256" key="21">
    <source>
        <dbReference type="SAM" id="SignalP"/>
    </source>
</evidence>
<dbReference type="GO" id="GO:0006508">
    <property type="term" value="P:proteolysis"/>
    <property type="evidence" value="ECO:0007669"/>
    <property type="project" value="UniProtKB-KW"/>
</dbReference>
<proteinExistence type="predicted"/>
<evidence type="ECO:0000256" key="17">
    <source>
        <dbReference type="ARBA" id="ARBA00023180"/>
    </source>
</evidence>
<evidence type="ECO:0000256" key="18">
    <source>
        <dbReference type="ARBA" id="ARBA00023228"/>
    </source>
</evidence>
<evidence type="ECO:0000256" key="15">
    <source>
        <dbReference type="ARBA" id="ARBA00023049"/>
    </source>
</evidence>
<dbReference type="AlphaFoldDB" id="A0A5A7MRU1"/>
<feature type="domain" description="Peptidase M28" evidence="22">
    <location>
        <begin position="265"/>
        <end position="450"/>
    </location>
</feature>
<dbReference type="InterPro" id="IPR046450">
    <property type="entry name" value="PA_dom_sf"/>
</dbReference>
<keyword evidence="7" id="KW-0121">Carboxypeptidase</keyword>
<keyword evidence="14" id="KW-0333">Golgi apparatus</keyword>
<evidence type="ECO:0000256" key="16">
    <source>
        <dbReference type="ARBA" id="ARBA00023145"/>
    </source>
</evidence>
<dbReference type="SUPFAM" id="SSF53187">
    <property type="entry name" value="Zn-dependent exopeptidases"/>
    <property type="match status" value="1"/>
</dbReference>
<dbReference type="RefSeq" id="WP_150000924.1">
    <property type="nucleotide sequence ID" value="NZ_BKCL01000008.1"/>
</dbReference>
<dbReference type="Gene3D" id="3.40.630.10">
    <property type="entry name" value="Zn peptidases"/>
    <property type="match status" value="1"/>
</dbReference>
<evidence type="ECO:0000256" key="9">
    <source>
        <dbReference type="ARBA" id="ARBA00022723"/>
    </source>
</evidence>
<dbReference type="GO" id="GO:0005764">
    <property type="term" value="C:lysosome"/>
    <property type="evidence" value="ECO:0007669"/>
    <property type="project" value="UniProtKB-SubCell"/>
</dbReference>
<keyword evidence="11" id="KW-0378">Hydrolase</keyword>
<keyword evidence="15" id="KW-0482">Metalloprotease</keyword>
<evidence type="ECO:0000256" key="2">
    <source>
        <dbReference type="ARBA" id="ARBA00004371"/>
    </source>
</evidence>
<keyword evidence="9" id="KW-0479">Metal-binding</keyword>
<dbReference type="Proteomes" id="UP000322084">
    <property type="component" value="Unassembled WGS sequence"/>
</dbReference>